<reference evidence="2" key="1">
    <citation type="submission" date="2021-08" db="EMBL/GenBank/DDBJ databases">
        <title>WGS assembly of Ceratopteris richardii.</title>
        <authorList>
            <person name="Marchant D.B."/>
            <person name="Chen G."/>
            <person name="Jenkins J."/>
            <person name="Shu S."/>
            <person name="Leebens-Mack J."/>
            <person name="Grimwood J."/>
            <person name="Schmutz J."/>
            <person name="Soltis P."/>
            <person name="Soltis D."/>
            <person name="Chen Z.-H."/>
        </authorList>
    </citation>
    <scope>NUCLEOTIDE SEQUENCE</scope>
    <source>
        <strain evidence="2">Whitten #5841</strain>
        <tissue evidence="2">Leaf</tissue>
    </source>
</reference>
<gene>
    <name evidence="2" type="ORF">KP509_33G040500</name>
</gene>
<dbReference type="Pfam" id="PF07687">
    <property type="entry name" value="M20_dimer"/>
    <property type="match status" value="1"/>
</dbReference>
<dbReference type="PANTHER" id="PTHR11014">
    <property type="entry name" value="PEPTIDASE M20 FAMILY MEMBER"/>
    <property type="match status" value="1"/>
</dbReference>
<dbReference type="Gene3D" id="3.40.630.10">
    <property type="entry name" value="Zn peptidases"/>
    <property type="match status" value="2"/>
</dbReference>
<comment type="caution">
    <text evidence="2">The sequence shown here is derived from an EMBL/GenBank/DDBJ whole genome shotgun (WGS) entry which is preliminary data.</text>
</comment>
<organism evidence="2 3">
    <name type="scientific">Ceratopteris richardii</name>
    <name type="common">Triangle waterfern</name>
    <dbReference type="NCBI Taxonomy" id="49495"/>
    <lineage>
        <taxon>Eukaryota</taxon>
        <taxon>Viridiplantae</taxon>
        <taxon>Streptophyta</taxon>
        <taxon>Embryophyta</taxon>
        <taxon>Tracheophyta</taxon>
        <taxon>Polypodiopsida</taxon>
        <taxon>Polypodiidae</taxon>
        <taxon>Polypodiales</taxon>
        <taxon>Pteridineae</taxon>
        <taxon>Pteridaceae</taxon>
        <taxon>Parkerioideae</taxon>
        <taxon>Ceratopteris</taxon>
    </lineage>
</organism>
<name>A0A8T2QPA9_CERRI</name>
<dbReference type="SUPFAM" id="SSF55031">
    <property type="entry name" value="Bacterial exopeptidase dimerisation domain"/>
    <property type="match status" value="1"/>
</dbReference>
<dbReference type="InterPro" id="IPR036264">
    <property type="entry name" value="Bact_exopeptidase_dim_dom"/>
</dbReference>
<dbReference type="EMBL" id="CM035438">
    <property type="protein sequence ID" value="KAH7285676.1"/>
    <property type="molecule type" value="Genomic_DNA"/>
</dbReference>
<proteinExistence type="predicted"/>
<protein>
    <recommendedName>
        <fullName evidence="1">Peptidase M20 dimerisation domain-containing protein</fullName>
    </recommendedName>
</protein>
<dbReference type="OMA" id="SSAHHCT"/>
<dbReference type="NCBIfam" id="TIGR01891">
    <property type="entry name" value="amidohydrolases"/>
    <property type="match status" value="1"/>
</dbReference>
<keyword evidence="3" id="KW-1185">Reference proteome</keyword>
<dbReference type="GO" id="GO:0016787">
    <property type="term" value="F:hydrolase activity"/>
    <property type="evidence" value="ECO:0007669"/>
    <property type="project" value="InterPro"/>
</dbReference>
<evidence type="ECO:0000259" key="1">
    <source>
        <dbReference type="Pfam" id="PF07687"/>
    </source>
</evidence>
<dbReference type="Proteomes" id="UP000825935">
    <property type="component" value="Chromosome 33"/>
</dbReference>
<dbReference type="InterPro" id="IPR011650">
    <property type="entry name" value="Peptidase_M20_dimer"/>
</dbReference>
<dbReference type="InterPro" id="IPR002933">
    <property type="entry name" value="Peptidase_M20"/>
</dbReference>
<dbReference type="InterPro" id="IPR017439">
    <property type="entry name" value="Amidohydrolase"/>
</dbReference>
<dbReference type="AlphaFoldDB" id="A0A8T2QPA9"/>
<dbReference type="SUPFAM" id="SSF53187">
    <property type="entry name" value="Zn-dependent exopeptidases"/>
    <property type="match status" value="1"/>
</dbReference>
<dbReference type="Pfam" id="PF01546">
    <property type="entry name" value="Peptidase_M20"/>
    <property type="match status" value="1"/>
</dbReference>
<feature type="domain" description="Peptidase M20 dimerisation" evidence="1">
    <location>
        <begin position="87"/>
        <end position="182"/>
    </location>
</feature>
<dbReference type="OrthoDB" id="6119954at2759"/>
<evidence type="ECO:0000313" key="3">
    <source>
        <dbReference type="Proteomes" id="UP000825935"/>
    </source>
</evidence>
<dbReference type="PANTHER" id="PTHR11014:SF63">
    <property type="entry name" value="METALLOPEPTIDASE, PUTATIVE (AFU_ORTHOLOGUE AFUA_6G09600)-RELATED"/>
    <property type="match status" value="1"/>
</dbReference>
<evidence type="ECO:0000313" key="2">
    <source>
        <dbReference type="EMBL" id="KAH7285676.1"/>
    </source>
</evidence>
<sequence length="303" mass="32420">MHACGHDLHVTMLLGAAKLLKERENNLQGTVKLIFQPGEEGYGGAKQMIEEGAIDGVDAIFGMHVFPLLPTGSISSRSGVLLAAAGHFKAVIQGKGGHAAVPHLTADPIVATSMIIVSLQQLISRETNPLDSQVVSVTSVHGGEVFNIIPQDVTIKGTYRTLSNSGVENIKRRIKEVIENQAIVLGCTAVVEFGDIEYPALINNQKMYEHIVSVGNLMLGEKHVLEADPTMGAEDFSFYMAKIPGAMLNIGVAHEVASKNFMLHSPFFNPNEDVLPLGAAMNAAIAEMYIQAPCHKGVKSAVM</sequence>
<accession>A0A8T2QPA9</accession>